<accession>A0A196SE30</accession>
<keyword evidence="4 6" id="KW-0067">ATP-binding</keyword>
<evidence type="ECO:0000256" key="2">
    <source>
        <dbReference type="ARBA" id="ARBA00022801"/>
    </source>
</evidence>
<dbReference type="SMART" id="SM00487">
    <property type="entry name" value="DEXDc"/>
    <property type="match status" value="1"/>
</dbReference>
<dbReference type="Pfam" id="PF00270">
    <property type="entry name" value="DEAD"/>
    <property type="match status" value="1"/>
</dbReference>
<keyword evidence="5 6" id="KW-0694">RNA-binding</keyword>
<dbReference type="InterPro" id="IPR001650">
    <property type="entry name" value="Helicase_C-like"/>
</dbReference>
<dbReference type="Pfam" id="PF13959">
    <property type="entry name" value="CTE_SPB4"/>
    <property type="match status" value="1"/>
</dbReference>
<keyword evidence="1 6" id="KW-0547">Nucleotide-binding</keyword>
<dbReference type="AlphaFoldDB" id="A0A196SE30"/>
<dbReference type="PROSITE" id="PS51192">
    <property type="entry name" value="HELICASE_ATP_BIND_1"/>
    <property type="match status" value="1"/>
</dbReference>
<dbReference type="EMBL" id="LXWW01000154">
    <property type="protein sequence ID" value="OAO15315.1"/>
    <property type="molecule type" value="Genomic_DNA"/>
</dbReference>
<feature type="region of interest" description="Disordered" evidence="7">
    <location>
        <begin position="1"/>
        <end position="40"/>
    </location>
</feature>
<dbReference type="CDD" id="cd18787">
    <property type="entry name" value="SF2_C_DEAD"/>
    <property type="match status" value="1"/>
</dbReference>
<dbReference type="GO" id="GO:0003723">
    <property type="term" value="F:RNA binding"/>
    <property type="evidence" value="ECO:0007669"/>
    <property type="project" value="UniProtKB-UniRule"/>
</dbReference>
<dbReference type="PROSITE" id="PS51194">
    <property type="entry name" value="HELICASE_CTER"/>
    <property type="match status" value="1"/>
</dbReference>
<keyword evidence="3 6" id="KW-0347">Helicase</keyword>
<dbReference type="Gene3D" id="3.40.50.300">
    <property type="entry name" value="P-loop containing nucleotide triphosphate hydrolases"/>
    <property type="match status" value="2"/>
</dbReference>
<evidence type="ECO:0000256" key="6">
    <source>
        <dbReference type="RuleBase" id="RU365068"/>
    </source>
</evidence>
<feature type="compositionally biased region" description="Basic residues" evidence="7">
    <location>
        <begin position="28"/>
        <end position="40"/>
    </location>
</feature>
<dbReference type="SMART" id="SM00490">
    <property type="entry name" value="HELICc"/>
    <property type="match status" value="1"/>
</dbReference>
<evidence type="ECO:0000256" key="4">
    <source>
        <dbReference type="ARBA" id="ARBA00022840"/>
    </source>
</evidence>
<evidence type="ECO:0000256" key="3">
    <source>
        <dbReference type="ARBA" id="ARBA00022806"/>
    </source>
</evidence>
<dbReference type="SUPFAM" id="SSF52540">
    <property type="entry name" value="P-loop containing nucleoside triphosphate hydrolases"/>
    <property type="match status" value="2"/>
</dbReference>
<evidence type="ECO:0000256" key="5">
    <source>
        <dbReference type="ARBA" id="ARBA00022884"/>
    </source>
</evidence>
<protein>
    <recommendedName>
        <fullName evidence="6">ATP-dependent RNA helicase</fullName>
        <ecNumber evidence="6">3.6.4.13</ecNumber>
    </recommendedName>
</protein>
<keyword evidence="2 6" id="KW-0378">Hydrolase</keyword>
<comment type="domain">
    <text evidence="6">The Q motif is unique to and characteristic of the DEAD box family of RNA helicases and controls ATP binding and hydrolysis.</text>
</comment>
<dbReference type="STRING" id="478820.A0A196SE30"/>
<dbReference type="GO" id="GO:0003724">
    <property type="term" value="F:RNA helicase activity"/>
    <property type="evidence" value="ECO:0007669"/>
    <property type="project" value="UniProtKB-EC"/>
</dbReference>
<comment type="caution">
    <text evidence="10">The sequence shown here is derived from an EMBL/GenBank/DDBJ whole genome shotgun (WGS) entry which is preliminary data.</text>
</comment>
<organism evidence="10 11">
    <name type="scientific">Blastocystis sp. subtype 1 (strain ATCC 50177 / NandII)</name>
    <dbReference type="NCBI Taxonomy" id="478820"/>
    <lineage>
        <taxon>Eukaryota</taxon>
        <taxon>Sar</taxon>
        <taxon>Stramenopiles</taxon>
        <taxon>Bigyra</taxon>
        <taxon>Opalozoa</taxon>
        <taxon>Opalinata</taxon>
        <taxon>Blastocystidae</taxon>
        <taxon>Blastocystis</taxon>
    </lineage>
</organism>
<dbReference type="PANTHER" id="PTHR24031">
    <property type="entry name" value="RNA HELICASE"/>
    <property type="match status" value="1"/>
</dbReference>
<feature type="compositionally biased region" description="Basic and acidic residues" evidence="7">
    <location>
        <begin position="605"/>
        <end position="633"/>
    </location>
</feature>
<dbReference type="Pfam" id="PF00271">
    <property type="entry name" value="Helicase_C"/>
    <property type="match status" value="1"/>
</dbReference>
<dbReference type="EC" id="3.6.4.13" evidence="6"/>
<dbReference type="InterPro" id="IPR014001">
    <property type="entry name" value="Helicase_ATP-bd"/>
</dbReference>
<dbReference type="InterPro" id="IPR025313">
    <property type="entry name" value="SPB4-like_CTE"/>
</dbReference>
<dbReference type="GO" id="GO:0005524">
    <property type="term" value="F:ATP binding"/>
    <property type="evidence" value="ECO:0007669"/>
    <property type="project" value="UniProtKB-UniRule"/>
</dbReference>
<feature type="region of interest" description="Disordered" evidence="7">
    <location>
        <begin position="495"/>
        <end position="518"/>
    </location>
</feature>
<dbReference type="InterPro" id="IPR027417">
    <property type="entry name" value="P-loop_NTPase"/>
</dbReference>
<comment type="similarity">
    <text evidence="6">Belongs to the DEAD box helicase family.</text>
</comment>
<feature type="compositionally biased region" description="Acidic residues" evidence="7">
    <location>
        <begin position="497"/>
        <end position="518"/>
    </location>
</feature>
<feature type="region of interest" description="Disordered" evidence="7">
    <location>
        <begin position="605"/>
        <end position="648"/>
    </location>
</feature>
<dbReference type="InterPro" id="IPR011545">
    <property type="entry name" value="DEAD/DEAH_box_helicase_dom"/>
</dbReference>
<reference evidence="10 11" key="1">
    <citation type="submission" date="2016-05" db="EMBL/GenBank/DDBJ databases">
        <title>Nuclear genome of Blastocystis sp. subtype 1 NandII.</title>
        <authorList>
            <person name="Gentekaki E."/>
            <person name="Curtis B."/>
            <person name="Stairs C."/>
            <person name="Eme L."/>
            <person name="Herman E."/>
            <person name="Klimes V."/>
            <person name="Arias M.C."/>
            <person name="Elias M."/>
            <person name="Hilliou F."/>
            <person name="Klute M."/>
            <person name="Malik S.-B."/>
            <person name="Pightling A."/>
            <person name="Rachubinski R."/>
            <person name="Salas D."/>
            <person name="Schlacht A."/>
            <person name="Suga H."/>
            <person name="Archibald J."/>
            <person name="Ball S.G."/>
            <person name="Clark G."/>
            <person name="Dacks J."/>
            <person name="Van Der Giezen M."/>
            <person name="Tsaousis A."/>
            <person name="Roger A."/>
        </authorList>
    </citation>
    <scope>NUCLEOTIDE SEQUENCE [LARGE SCALE GENOMIC DNA]</scope>
    <source>
        <strain evidence="11">ATCC 50177 / NandII</strain>
    </source>
</reference>
<evidence type="ECO:0000259" key="8">
    <source>
        <dbReference type="PROSITE" id="PS51192"/>
    </source>
</evidence>
<proteinExistence type="inferred from homology"/>
<dbReference type="GO" id="GO:0016787">
    <property type="term" value="F:hydrolase activity"/>
    <property type="evidence" value="ECO:0007669"/>
    <property type="project" value="UniProtKB-KW"/>
</dbReference>
<comment type="function">
    <text evidence="6">RNA helicase.</text>
</comment>
<gene>
    <name evidence="10" type="ORF">AV274_2974</name>
</gene>
<dbReference type="OrthoDB" id="10259640at2759"/>
<evidence type="ECO:0000313" key="11">
    <source>
        <dbReference type="Proteomes" id="UP000078348"/>
    </source>
</evidence>
<dbReference type="SMART" id="SM01178">
    <property type="entry name" value="DUF4217"/>
    <property type="match status" value="1"/>
</dbReference>
<feature type="domain" description="Helicase ATP-binding" evidence="8">
    <location>
        <begin position="83"/>
        <end position="244"/>
    </location>
</feature>
<evidence type="ECO:0000313" key="10">
    <source>
        <dbReference type="EMBL" id="OAO15315.1"/>
    </source>
</evidence>
<name>A0A196SE30_BLAHN</name>
<evidence type="ECO:0000256" key="7">
    <source>
        <dbReference type="SAM" id="MobiDB-lite"/>
    </source>
</evidence>
<sequence>MSPAGKGQKKMKQREGKANGNGKGSFVKGKKNQKYYRKQLSKTDREIKEIEGLNKRLSELQALPEEERKQFRRFDQLPLSNYTKQGEKERDILGCAKTGSGKTLAFLIPALECLYRERWDRSDGIGIFDVLCTIGKYHSFSAGLVIGGKDLEEEQERIMNMNILVCTPGRLLQHMEQTPGFDCTNVRVMVIDEVDRCLDMGFKHTIDMIMDSVGADRQTLLYSATVGDKLANGIQNNPVFVNVLNADDFSTPKTITQRYVLCDLPQKIEVLFSFIKSHLKSKTLVFVSSRKEVRFLYESFKCMKPGVPLLQLHGKQKQTMRTHTYYDFLQKEEAVLFCTDIAARGLDFPSIDWVVQFDCPEDSDTYIHRVGRAGRFRAKGNSLLFLLPSEEAPFLELMVEAKVPLKRISVNPSQTQSITKRLMEEVARDAELNHLAVTAFQSYVRSVYLASNKKLFDVSKLDLEGFAESLGLGVVPSVNYLKKKKAGSYQLQQLKEEMDEEEEEKEEKEEESSDEDDELLVKTGVSTVSISNQDLPSLEKKKVPKRIRISTEPSAKSIRFDEEGHAIKEKDVLDLADVEDEIGESAVNKRLEEAKEVVEQNKEKVMMREKQRVREKKLTEKIKEREKNAREKQPTVVLGEEGESEEDA</sequence>
<keyword evidence="11" id="KW-1185">Reference proteome</keyword>
<comment type="catalytic activity">
    <reaction evidence="6">
        <text>ATP + H2O = ADP + phosphate + H(+)</text>
        <dbReference type="Rhea" id="RHEA:13065"/>
        <dbReference type="ChEBI" id="CHEBI:15377"/>
        <dbReference type="ChEBI" id="CHEBI:15378"/>
        <dbReference type="ChEBI" id="CHEBI:30616"/>
        <dbReference type="ChEBI" id="CHEBI:43474"/>
        <dbReference type="ChEBI" id="CHEBI:456216"/>
        <dbReference type="EC" id="3.6.4.13"/>
    </reaction>
</comment>
<feature type="domain" description="Helicase C-terminal" evidence="9">
    <location>
        <begin position="267"/>
        <end position="419"/>
    </location>
</feature>
<evidence type="ECO:0000259" key="9">
    <source>
        <dbReference type="PROSITE" id="PS51194"/>
    </source>
</evidence>
<evidence type="ECO:0000256" key="1">
    <source>
        <dbReference type="ARBA" id="ARBA00022741"/>
    </source>
</evidence>
<dbReference type="Proteomes" id="UP000078348">
    <property type="component" value="Unassembled WGS sequence"/>
</dbReference>